<dbReference type="Gene3D" id="6.10.250.1450">
    <property type="match status" value="1"/>
</dbReference>
<evidence type="ECO:0000256" key="5">
    <source>
        <dbReference type="ARBA" id="ARBA00023014"/>
    </source>
</evidence>
<evidence type="ECO:0000256" key="4">
    <source>
        <dbReference type="ARBA" id="ARBA00023004"/>
    </source>
</evidence>
<dbReference type="Gene3D" id="1.20.1440.230">
    <property type="entry name" value="NADH-ubiquinone oxidoreductase 51kDa subunit, iron-sulphur binding domain"/>
    <property type="match status" value="1"/>
</dbReference>
<dbReference type="InterPro" id="IPR037207">
    <property type="entry name" value="Nuop51_4Fe4S-bd_sf"/>
</dbReference>
<dbReference type="Pfam" id="PF10589">
    <property type="entry name" value="NADH_4Fe-4S"/>
    <property type="match status" value="1"/>
</dbReference>
<dbReference type="InterPro" id="IPR019575">
    <property type="entry name" value="Nuop51_4Fe4S-bd"/>
</dbReference>
<evidence type="ECO:0000256" key="2">
    <source>
        <dbReference type="ARBA" id="ARBA00022485"/>
    </source>
</evidence>
<keyword evidence="5" id="KW-0411">Iron-sulfur</keyword>
<dbReference type="Proteomes" id="UP000767334">
    <property type="component" value="Unassembled WGS sequence"/>
</dbReference>
<dbReference type="Pfam" id="PF01512">
    <property type="entry name" value="Complex1_51K"/>
    <property type="match status" value="1"/>
</dbReference>
<dbReference type="SUPFAM" id="SSF140490">
    <property type="entry name" value="Nqo1C-terminal domain-like"/>
    <property type="match status" value="1"/>
</dbReference>
<proteinExistence type="inferred from homology"/>
<evidence type="ECO:0000313" key="7">
    <source>
        <dbReference type="EMBL" id="MBM6818979.1"/>
    </source>
</evidence>
<dbReference type="PANTHER" id="PTHR43578">
    <property type="entry name" value="NADH-QUINONE OXIDOREDUCTASE SUBUNIT F"/>
    <property type="match status" value="1"/>
</dbReference>
<evidence type="ECO:0000256" key="1">
    <source>
        <dbReference type="ARBA" id="ARBA00007523"/>
    </source>
</evidence>
<dbReference type="PROSITE" id="PS00645">
    <property type="entry name" value="COMPLEX1_51K_2"/>
    <property type="match status" value="1"/>
</dbReference>
<dbReference type="InterPro" id="IPR011538">
    <property type="entry name" value="Nuo51_FMN-bd"/>
</dbReference>
<name>A0ABS2FFJ5_9CLOT</name>
<dbReference type="RefSeq" id="WP_204572062.1">
    <property type="nucleotide sequence ID" value="NZ_JACJLL010000029.1"/>
</dbReference>
<dbReference type="InterPro" id="IPR037225">
    <property type="entry name" value="Nuo51_FMN-bd_sf"/>
</dbReference>
<accession>A0ABS2FFJ5</accession>
<comment type="similarity">
    <text evidence="1">Belongs to the complex I 51 kDa subunit family.</text>
</comment>
<protein>
    <submittedName>
        <fullName evidence="7">NADH-quinone oxidoreductase subunit F</fullName>
    </submittedName>
</protein>
<dbReference type="PANTHER" id="PTHR43578:SF3">
    <property type="entry name" value="NADH-QUINONE OXIDOREDUCTASE SUBUNIT F"/>
    <property type="match status" value="1"/>
</dbReference>
<evidence type="ECO:0000313" key="8">
    <source>
        <dbReference type="Proteomes" id="UP000767334"/>
    </source>
</evidence>
<keyword evidence="8" id="KW-1185">Reference proteome</keyword>
<sequence>MIRAILDGCYKINPTDVNDYISIGGFEALKKAINMEPLSICEEIKNSNLRGRGGAAYPTGVKWEQAYNIKGDEKYILCNGDEGEPGTFKDKLIFENLPLRLIEGMTIAARVLGAKEGIIYIRGEYAAIQKVVNEAIYNAKKEGYLGENILGSAFTFNIKVLTGAGAYVVGENSALAESAEGKVGRPRMKPPYIKECGLYGKPTLVNNVETFTTIPYIVSKGAKSYRSLGNEASGGTKLISLCGNVKRRGVYEIPFGISIKDIIYKLGEGISLDNKLKAVHIGGSSGSIIPKELIDTEYCYDALKKINVSVGSGSILVIDDSVDMIEYLLHVYKFFFHESCGKCTPCREGNKQIVNILEKLNDKKGTIDDINTLERLLDVMKNASFCGLGKTAPTALNSAIKYFKEDLMKGIEVKR</sequence>
<dbReference type="Gene3D" id="3.10.20.600">
    <property type="match status" value="1"/>
</dbReference>
<comment type="caution">
    <text evidence="7">The sequence shown here is derived from an EMBL/GenBank/DDBJ whole genome shotgun (WGS) entry which is preliminary data.</text>
</comment>
<keyword evidence="4" id="KW-0408">Iron</keyword>
<organism evidence="7 8">
    <name type="scientific">Clostridium saudiense</name>
    <dbReference type="NCBI Taxonomy" id="1414720"/>
    <lineage>
        <taxon>Bacteria</taxon>
        <taxon>Bacillati</taxon>
        <taxon>Bacillota</taxon>
        <taxon>Clostridia</taxon>
        <taxon>Eubacteriales</taxon>
        <taxon>Clostridiaceae</taxon>
        <taxon>Clostridium</taxon>
    </lineage>
</organism>
<keyword evidence="3" id="KW-0479">Metal-binding</keyword>
<dbReference type="InterPro" id="IPR001949">
    <property type="entry name" value="NADH-UbQ_OxRdtase_51kDa_CS"/>
</dbReference>
<dbReference type="SUPFAM" id="SSF142019">
    <property type="entry name" value="Nqo1 FMN-binding domain-like"/>
    <property type="match status" value="1"/>
</dbReference>
<dbReference type="Gene3D" id="3.40.50.11540">
    <property type="entry name" value="NADH-ubiquinone oxidoreductase 51kDa subunit"/>
    <property type="match status" value="1"/>
</dbReference>
<dbReference type="EMBL" id="JACJLL010000029">
    <property type="protein sequence ID" value="MBM6818979.1"/>
    <property type="molecule type" value="Genomic_DNA"/>
</dbReference>
<feature type="domain" description="NADH-ubiquinone oxidoreductase 51kDa subunit iron-sulphur binding" evidence="6">
    <location>
        <begin position="325"/>
        <end position="370"/>
    </location>
</feature>
<evidence type="ECO:0000259" key="6">
    <source>
        <dbReference type="SMART" id="SM00928"/>
    </source>
</evidence>
<gene>
    <name evidence="7" type="ORF">H6A19_06440</name>
</gene>
<reference evidence="7 8" key="1">
    <citation type="journal article" date="2021" name="Sci. Rep.">
        <title>The distribution of antibiotic resistance genes in chicken gut microbiota commensals.</title>
        <authorList>
            <person name="Juricova H."/>
            <person name="Matiasovicova J."/>
            <person name="Kubasova T."/>
            <person name="Cejkova D."/>
            <person name="Rychlik I."/>
        </authorList>
    </citation>
    <scope>NUCLEOTIDE SEQUENCE [LARGE SCALE GENOMIC DNA]</scope>
    <source>
        <strain evidence="7 8">An435</strain>
    </source>
</reference>
<dbReference type="SMART" id="SM00928">
    <property type="entry name" value="NADH_4Fe-4S"/>
    <property type="match status" value="1"/>
</dbReference>
<dbReference type="SUPFAM" id="SSF142984">
    <property type="entry name" value="Nqo1 middle domain-like"/>
    <property type="match status" value="1"/>
</dbReference>
<keyword evidence="2" id="KW-0004">4Fe-4S</keyword>
<evidence type="ECO:0000256" key="3">
    <source>
        <dbReference type="ARBA" id="ARBA00022723"/>
    </source>
</evidence>